<dbReference type="GeneID" id="2869234"/>
<dbReference type="Proteomes" id="UP000000560">
    <property type="component" value="Chromosome II"/>
</dbReference>
<accession>Q5AUC9</accession>
<feature type="compositionally biased region" description="Basic and acidic residues" evidence="1">
    <location>
        <begin position="1"/>
        <end position="22"/>
    </location>
</feature>
<dbReference type="RefSeq" id="XP_681370.1">
    <property type="nucleotide sequence ID" value="XM_676278.1"/>
</dbReference>
<evidence type="ECO:0000259" key="2">
    <source>
        <dbReference type="PROSITE" id="PS00036"/>
    </source>
</evidence>
<dbReference type="InParanoid" id="Q5AUC9"/>
<evidence type="ECO:0000313" key="3">
    <source>
        <dbReference type="EMBL" id="CBF73890.1"/>
    </source>
</evidence>
<reference evidence="4" key="1">
    <citation type="journal article" date="2005" name="Nature">
        <title>Sequencing of Aspergillus nidulans and comparative analysis with A. fumigatus and A. oryzae.</title>
        <authorList>
            <person name="Galagan J.E."/>
            <person name="Calvo S.E."/>
            <person name="Cuomo C."/>
            <person name="Ma L.J."/>
            <person name="Wortman J.R."/>
            <person name="Batzoglou S."/>
            <person name="Lee S.I."/>
            <person name="Basturkmen M."/>
            <person name="Spevak C.C."/>
            <person name="Clutterbuck J."/>
            <person name="Kapitonov V."/>
            <person name="Jurka J."/>
            <person name="Scazzocchio C."/>
            <person name="Farman M."/>
            <person name="Butler J."/>
            <person name="Purcell S."/>
            <person name="Harris S."/>
            <person name="Braus G.H."/>
            <person name="Draht O."/>
            <person name="Busch S."/>
            <person name="D'Enfert C."/>
            <person name="Bouchier C."/>
            <person name="Goldman G.H."/>
            <person name="Bell-Pedersen D."/>
            <person name="Griffiths-Jones S."/>
            <person name="Doonan J.H."/>
            <person name="Yu J."/>
            <person name="Vienken K."/>
            <person name="Pain A."/>
            <person name="Freitag M."/>
            <person name="Selker E.U."/>
            <person name="Archer D.B."/>
            <person name="Penalva M.A."/>
            <person name="Oakley B.R."/>
            <person name="Momany M."/>
            <person name="Tanaka T."/>
            <person name="Kumagai T."/>
            <person name="Asai K."/>
            <person name="Machida M."/>
            <person name="Nierman W.C."/>
            <person name="Denning D.W."/>
            <person name="Caddick M."/>
            <person name="Hynes M."/>
            <person name="Paoletti M."/>
            <person name="Fischer R."/>
            <person name="Miller B."/>
            <person name="Dyer P."/>
            <person name="Sachs M.S."/>
            <person name="Osmani S.A."/>
            <person name="Birren B.W."/>
        </authorList>
    </citation>
    <scope>NUCLEOTIDE SEQUENCE [LARGE SCALE GENOMIC DNA]</scope>
    <source>
        <strain evidence="4">FGSC A4 / ATCC 38163 / CBS 112.46 / NRRL 194 / M139</strain>
    </source>
</reference>
<dbReference type="InterPro" id="IPR004827">
    <property type="entry name" value="bZIP"/>
</dbReference>
<evidence type="ECO:0000256" key="1">
    <source>
        <dbReference type="SAM" id="MobiDB-lite"/>
    </source>
</evidence>
<dbReference type="InterPro" id="IPR046347">
    <property type="entry name" value="bZIP_sf"/>
</dbReference>
<dbReference type="GO" id="GO:0003700">
    <property type="term" value="F:DNA-binding transcription factor activity"/>
    <property type="evidence" value="ECO:0007669"/>
    <property type="project" value="InterPro"/>
</dbReference>
<dbReference type="EMBL" id="BN001302">
    <property type="protein sequence ID" value="CBF73890.1"/>
    <property type="molecule type" value="Genomic_DNA"/>
</dbReference>
<dbReference type="CDD" id="cd14688">
    <property type="entry name" value="bZIP_YAP"/>
    <property type="match status" value="1"/>
</dbReference>
<gene>
    <name evidence="3" type="ORF">ANIA_08101</name>
</gene>
<dbReference type="PROSITE" id="PS00036">
    <property type="entry name" value="BZIP_BASIC"/>
    <property type="match status" value="1"/>
</dbReference>
<feature type="domain" description="BZIP" evidence="2">
    <location>
        <begin position="20"/>
        <end position="35"/>
    </location>
</feature>
<dbReference type="OrthoDB" id="4496773at2759"/>
<keyword evidence="4" id="KW-1185">Reference proteome</keyword>
<reference evidence="4" key="2">
    <citation type="journal article" date="2009" name="Fungal Genet. Biol.">
        <title>The 2008 update of the Aspergillus nidulans genome annotation: a community effort.</title>
        <authorList>
            <person name="Wortman J.R."/>
            <person name="Gilsenan J.M."/>
            <person name="Joardar V."/>
            <person name="Deegan J."/>
            <person name="Clutterbuck J."/>
            <person name="Andersen M.R."/>
            <person name="Archer D."/>
            <person name="Bencina M."/>
            <person name="Braus G."/>
            <person name="Coutinho P."/>
            <person name="von Dohren H."/>
            <person name="Doonan J."/>
            <person name="Driessen A.J."/>
            <person name="Durek P."/>
            <person name="Espeso E."/>
            <person name="Fekete E."/>
            <person name="Flipphi M."/>
            <person name="Estrada C.G."/>
            <person name="Geysens S."/>
            <person name="Goldman G."/>
            <person name="de Groot P.W."/>
            <person name="Hansen K."/>
            <person name="Harris S.D."/>
            <person name="Heinekamp T."/>
            <person name="Helmstaedt K."/>
            <person name="Henrissat B."/>
            <person name="Hofmann G."/>
            <person name="Homan T."/>
            <person name="Horio T."/>
            <person name="Horiuchi H."/>
            <person name="James S."/>
            <person name="Jones M."/>
            <person name="Karaffa L."/>
            <person name="Karanyi Z."/>
            <person name="Kato M."/>
            <person name="Keller N."/>
            <person name="Kelly D.E."/>
            <person name="Kiel J.A."/>
            <person name="Kim J.M."/>
            <person name="van der Klei I.J."/>
            <person name="Klis F.M."/>
            <person name="Kovalchuk A."/>
            <person name="Krasevec N."/>
            <person name="Kubicek C.P."/>
            <person name="Liu B."/>
            <person name="Maccabe A."/>
            <person name="Meyer V."/>
            <person name="Mirabito P."/>
            <person name="Miskei M."/>
            <person name="Mos M."/>
            <person name="Mullins J."/>
            <person name="Nelson D.R."/>
            <person name="Nielsen J."/>
            <person name="Oakley B.R."/>
            <person name="Osmani S.A."/>
            <person name="Pakula T."/>
            <person name="Paszewski A."/>
            <person name="Paulsen I."/>
            <person name="Pilsyk S."/>
            <person name="Pocsi I."/>
            <person name="Punt P.J."/>
            <person name="Ram A.F."/>
            <person name="Ren Q."/>
            <person name="Robellet X."/>
            <person name="Robson G."/>
            <person name="Seiboth B."/>
            <person name="van Solingen P."/>
            <person name="Specht T."/>
            <person name="Sun J."/>
            <person name="Taheri-Talesh N."/>
            <person name="Takeshita N."/>
            <person name="Ussery D."/>
            <person name="vanKuyk P.A."/>
            <person name="Visser H."/>
            <person name="van de Vondervoort P.J."/>
            <person name="de Vries R.P."/>
            <person name="Walton J."/>
            <person name="Xiang X."/>
            <person name="Xiong Y."/>
            <person name="Zeng A.P."/>
            <person name="Brandt B.W."/>
            <person name="Cornell M.J."/>
            <person name="van den Hondel C.A."/>
            <person name="Visser J."/>
            <person name="Oliver S.G."/>
            <person name="Turner G."/>
        </authorList>
    </citation>
    <scope>GENOME REANNOTATION</scope>
    <source>
        <strain evidence="4">FGSC A4 / ATCC 38163 / CBS 112.46 / NRRL 194 / M139</strain>
    </source>
</reference>
<name>Q5AUC9_EMENI</name>
<dbReference type="HOGENOM" id="CLU_075842_0_0_1"/>
<dbReference type="InterPro" id="IPR052635">
    <property type="entry name" value="Sec_Metab_Biosynth_Reg"/>
</dbReference>
<dbReference type="AlphaFoldDB" id="Q5AUC9"/>
<dbReference type="PANTHER" id="PTHR39607:SF3">
    <property type="entry name" value="BZIP DOMAIN-CONTAINING PROTEIN"/>
    <property type="match status" value="1"/>
</dbReference>
<evidence type="ECO:0000313" key="4">
    <source>
        <dbReference type="Proteomes" id="UP000000560"/>
    </source>
</evidence>
<dbReference type="VEuPathDB" id="FungiDB:AN8101"/>
<organism evidence="3 4">
    <name type="scientific">Emericella nidulans (strain FGSC A4 / ATCC 38163 / CBS 112.46 / NRRL 194 / M139)</name>
    <name type="common">Aspergillus nidulans</name>
    <dbReference type="NCBI Taxonomy" id="227321"/>
    <lineage>
        <taxon>Eukaryota</taxon>
        <taxon>Fungi</taxon>
        <taxon>Dikarya</taxon>
        <taxon>Ascomycota</taxon>
        <taxon>Pezizomycotina</taxon>
        <taxon>Eurotiomycetes</taxon>
        <taxon>Eurotiomycetidae</taxon>
        <taxon>Eurotiales</taxon>
        <taxon>Aspergillaceae</taxon>
        <taxon>Aspergillus</taxon>
        <taxon>Aspergillus subgen. Nidulantes</taxon>
    </lineage>
</organism>
<sequence>MPAKHQTEEDQLSKQDPTERRRLQNRLSQRNHRRKIRDRIAKLQERVIASELRAAATLHGWHSTPCIPYEVKPSPSSTSSASSSLSLPLCSSSTPTELQRQASCNLNLNTTTQMPFHSTARYEDASGGVGSMTTNASGTSSPTDLVASDTVGTGGILGTGAGIGTGPESGQAFGLGLNTMQLCERWGFQGSVYLTTGTVPSFSASSLTLTCAETSLPQVMQTLGPSSNAIILVPTPGYPAGSGGSTLEYAQAQGLDIDGCQCQTMGWMSCPLHSMG</sequence>
<dbReference type="PANTHER" id="PTHR39607">
    <property type="entry name" value="XANTHOCILLIN BIOSYNTHESIS CLUSTER TRANSCRIPTION FACTOR XANC-RELATED"/>
    <property type="match status" value="1"/>
</dbReference>
<protein>
    <recommendedName>
        <fullName evidence="2">BZIP domain-containing protein</fullName>
    </recommendedName>
</protein>
<feature type="region of interest" description="Disordered" evidence="1">
    <location>
        <begin position="1"/>
        <end position="37"/>
    </location>
</feature>
<proteinExistence type="predicted"/>
<dbReference type="KEGG" id="ani:ANIA_08101"/>
<accession>C8V6L1</accession>
<dbReference type="SUPFAM" id="SSF57959">
    <property type="entry name" value="Leucine zipper domain"/>
    <property type="match status" value="1"/>
</dbReference>
<dbReference type="OMA" id="WQSAPCI"/>
<dbReference type="Gene3D" id="1.20.5.170">
    <property type="match status" value="1"/>
</dbReference>